<dbReference type="InterPro" id="IPR051917">
    <property type="entry name" value="Transposase-Integrase"/>
</dbReference>
<comment type="caution">
    <text evidence="2">The sequence shown here is derived from an EMBL/GenBank/DDBJ whole genome shotgun (WGS) entry which is preliminary data.</text>
</comment>
<organism evidence="2 3">
    <name type="scientific">Streptococcus parauberis KRS-02083</name>
    <dbReference type="NCBI Taxonomy" id="1207545"/>
    <lineage>
        <taxon>Bacteria</taxon>
        <taxon>Bacillati</taxon>
        <taxon>Bacillota</taxon>
        <taxon>Bacilli</taxon>
        <taxon>Lactobacillales</taxon>
        <taxon>Streptococcaceae</taxon>
        <taxon>Streptococcus</taxon>
    </lineage>
</organism>
<dbReference type="InterPro" id="IPR012337">
    <property type="entry name" value="RNaseH-like_sf"/>
</dbReference>
<feature type="domain" description="Integrase catalytic" evidence="1">
    <location>
        <begin position="1"/>
        <end position="102"/>
    </location>
</feature>
<reference evidence="2 3" key="1">
    <citation type="journal article" date="2013" name="PLoS ONE">
        <title>Comparative Genomic Characterization of Three Streptococcus parauberis Strains in Fish Pathogen, as Assessed by Wide-Genome Analyses.</title>
        <authorList>
            <person name="Nho S.W."/>
            <person name="Hikima J."/>
            <person name="Park S.B."/>
            <person name="Jang H.B."/>
            <person name="Cha I.S."/>
            <person name="Yasuike M."/>
            <person name="Nakamura Y."/>
            <person name="Fujiwara A."/>
            <person name="Sano M."/>
            <person name="Kanai K."/>
            <person name="Kondo H."/>
            <person name="Hirono I."/>
            <person name="Takeyama H."/>
            <person name="Aoki T."/>
            <person name="Jung T.S."/>
        </authorList>
    </citation>
    <scope>NUCLEOTIDE SEQUENCE [LARGE SCALE GENOMIC DNA]</scope>
    <source>
        <strain evidence="2 3">KRS-02083</strain>
    </source>
</reference>
<dbReference type="PROSITE" id="PS50994">
    <property type="entry name" value="INTEGRASE"/>
    <property type="match status" value="1"/>
</dbReference>
<dbReference type="InterPro" id="IPR001584">
    <property type="entry name" value="Integrase_cat-core"/>
</dbReference>
<dbReference type="InterPro" id="IPR053392">
    <property type="entry name" value="Transposase_IS30-like"/>
</dbReference>
<proteinExistence type="predicted"/>
<dbReference type="EMBL" id="ALYM01000004">
    <property type="protein sequence ID" value="EMG25263.1"/>
    <property type="molecule type" value="Genomic_DNA"/>
</dbReference>
<evidence type="ECO:0000313" key="3">
    <source>
        <dbReference type="Proteomes" id="UP000011769"/>
    </source>
</evidence>
<dbReference type="SUPFAM" id="SSF53098">
    <property type="entry name" value="Ribonuclease H-like"/>
    <property type="match status" value="1"/>
</dbReference>
<name>A0ABN0IR08_9STRE</name>
<keyword evidence="3" id="KW-1185">Reference proteome</keyword>
<evidence type="ECO:0000313" key="2">
    <source>
        <dbReference type="EMBL" id="EMG25263.1"/>
    </source>
</evidence>
<dbReference type="InterPro" id="IPR036397">
    <property type="entry name" value="RNaseH_sf"/>
</dbReference>
<dbReference type="Gene3D" id="3.30.420.10">
    <property type="entry name" value="Ribonuclease H-like superfamily/Ribonuclease H"/>
    <property type="match status" value="1"/>
</dbReference>
<dbReference type="Proteomes" id="UP000011769">
    <property type="component" value="Unassembled WGS sequence"/>
</dbReference>
<accession>A0ABN0IR08</accession>
<gene>
    <name evidence="2" type="ORF">SPJ1_1367</name>
</gene>
<sequence length="111" mass="12711">MQSVPKHLFKSMTFDCGKEFSNWKSISNINDIDIYFADPGTPSQRGLNENSNGLLRKDGLPKQMDFNEVDESFIQSIASKRNNIPRKSLNYKTPIEVFLSHICKEELSNLI</sequence>
<dbReference type="PANTHER" id="PTHR10948">
    <property type="entry name" value="TRANSPOSASE"/>
    <property type="match status" value="1"/>
</dbReference>
<protein>
    <recommendedName>
        <fullName evidence="1">Integrase catalytic domain-containing protein</fullName>
    </recommendedName>
</protein>
<evidence type="ECO:0000259" key="1">
    <source>
        <dbReference type="PROSITE" id="PS50994"/>
    </source>
</evidence>
<dbReference type="NCBIfam" id="NF033563">
    <property type="entry name" value="transpos_IS30"/>
    <property type="match status" value="1"/>
</dbReference>
<dbReference type="PANTHER" id="PTHR10948:SF23">
    <property type="entry name" value="TRANSPOSASE INSI FOR INSERTION SEQUENCE ELEMENT IS30A-RELATED"/>
    <property type="match status" value="1"/>
</dbReference>